<dbReference type="EMBL" id="CP012523">
    <property type="protein sequence ID" value="ALC39908.1"/>
    <property type="molecule type" value="Genomic_DNA"/>
</dbReference>
<dbReference type="EMBL" id="CP012523">
    <property type="protein sequence ID" value="ALC39903.1"/>
    <property type="molecule type" value="Genomic_DNA"/>
</dbReference>
<dbReference type="Proteomes" id="UP000494163">
    <property type="component" value="Chromosome 2L"/>
</dbReference>
<protein>
    <submittedName>
        <fullName evidence="3">CG18063</fullName>
    </submittedName>
    <submittedName>
        <fullName evidence="1">Maker560</fullName>
    </submittedName>
    <submittedName>
        <fullName evidence="2">Maker561</fullName>
    </submittedName>
</protein>
<dbReference type="OMA" id="ANSMKYW"/>
<dbReference type="SMART" id="SM00015">
    <property type="entry name" value="IQ"/>
    <property type="match status" value="3"/>
</dbReference>
<gene>
    <name evidence="1" type="ORF">Dbus_chr2Lg1987</name>
    <name evidence="2" type="ORF">Dbus_chr2Lg1988</name>
    <name evidence="3" type="ORF">Dbus_chr2Lg1993</name>
    <name evidence="4" type="ORF">Dbus_chr2Lg1999</name>
</gene>
<dbReference type="Gene3D" id="1.20.5.190">
    <property type="match status" value="1"/>
</dbReference>
<sequence length="353" mass="41715">MYPIQALLSFSSIKITPTDIGSDIEEDYASTDVSGSLLRPQLLLLDYKQFIAARNIQRTFRGWQARNLLQVMHKAAIVIQKWWRGFAMRRYTILMVQQRTQDNVLLLFYNSSMKIQALFRGWWSRKHVNNMIYLKTIQLNYTEDLLKCVAVKLHSVLRKGELPGIYNMRDNYCLKQVECLLSTMSYRFYNRYVGNKWQSRRAALQFQRSQFSKSDFYTNVPYAGFNIMGSCAPQKHWEHDPKEYNRHEFDVMQEFLKTERICPAQKPTSNAELLQRNSLKAACKQQSDFCKQMLTALQKCSIYDKIKPEADPTVNLQEYLVELRNNLEYFEYTRNCACVRDKSHFDYLTKSCD</sequence>
<evidence type="ECO:0000313" key="4">
    <source>
        <dbReference type="EMBL" id="ALC39914.1"/>
    </source>
</evidence>
<dbReference type="EMBL" id="CP012523">
    <property type="protein sequence ID" value="ALC39914.1"/>
    <property type="molecule type" value="Genomic_DNA"/>
</dbReference>
<dbReference type="PROSITE" id="PS50096">
    <property type="entry name" value="IQ"/>
    <property type="match status" value="3"/>
</dbReference>
<dbReference type="EMBL" id="CP012523">
    <property type="protein sequence ID" value="ALC39902.1"/>
    <property type="molecule type" value="Genomic_DNA"/>
</dbReference>
<evidence type="ECO:0000313" key="1">
    <source>
        <dbReference type="EMBL" id="ALC39902.1"/>
    </source>
</evidence>
<evidence type="ECO:0000313" key="2">
    <source>
        <dbReference type="EMBL" id="ALC39903.1"/>
    </source>
</evidence>
<proteinExistence type="predicted"/>
<organism evidence="2 5">
    <name type="scientific">Drosophila busckii</name>
    <name type="common">Fruit fly</name>
    <dbReference type="NCBI Taxonomy" id="30019"/>
    <lineage>
        <taxon>Eukaryota</taxon>
        <taxon>Metazoa</taxon>
        <taxon>Ecdysozoa</taxon>
        <taxon>Arthropoda</taxon>
        <taxon>Hexapoda</taxon>
        <taxon>Insecta</taxon>
        <taxon>Pterygota</taxon>
        <taxon>Neoptera</taxon>
        <taxon>Endopterygota</taxon>
        <taxon>Diptera</taxon>
        <taxon>Brachycera</taxon>
        <taxon>Muscomorpha</taxon>
        <taxon>Ephydroidea</taxon>
        <taxon>Drosophilidae</taxon>
        <taxon>Drosophila</taxon>
    </lineage>
</organism>
<evidence type="ECO:0000313" key="3">
    <source>
        <dbReference type="EMBL" id="ALC39908.1"/>
    </source>
</evidence>
<name>A0A0M3QU21_DROBS</name>
<dbReference type="InterPro" id="IPR000048">
    <property type="entry name" value="IQ_motif_EF-hand-BS"/>
</dbReference>
<dbReference type="OrthoDB" id="190375at2759"/>
<dbReference type="CDD" id="cd23767">
    <property type="entry name" value="IQCD"/>
    <property type="match status" value="1"/>
</dbReference>
<accession>A0A0M3QU21</accession>
<dbReference type="AlphaFoldDB" id="A0A0M3QU21"/>
<dbReference type="SUPFAM" id="SSF52540">
    <property type="entry name" value="P-loop containing nucleoside triphosphate hydrolases"/>
    <property type="match status" value="1"/>
</dbReference>
<dbReference type="Pfam" id="PF00612">
    <property type="entry name" value="IQ"/>
    <property type="match status" value="3"/>
</dbReference>
<dbReference type="STRING" id="30019.A0A0M3QU21"/>
<reference evidence="2 5" key="1">
    <citation type="submission" date="2015-08" db="EMBL/GenBank/DDBJ databases">
        <title>Ancestral chromatin configuration constrains chromatin evolution on differentiating sex chromosomes in Drosophila.</title>
        <authorList>
            <person name="Zhou Q."/>
            <person name="Bachtrog D."/>
        </authorList>
    </citation>
    <scope>NUCLEOTIDE SEQUENCE [LARGE SCALE GENOMIC DNA]</scope>
    <source>
        <tissue evidence="2">Whole larvae</tissue>
    </source>
</reference>
<keyword evidence="5" id="KW-1185">Reference proteome</keyword>
<evidence type="ECO:0000313" key="5">
    <source>
        <dbReference type="Proteomes" id="UP000494163"/>
    </source>
</evidence>
<dbReference type="InterPro" id="IPR027417">
    <property type="entry name" value="P-loop_NTPase"/>
</dbReference>